<dbReference type="RefSeq" id="WP_376918182.1">
    <property type="nucleotide sequence ID" value="NZ_JBHRSW010000004.1"/>
</dbReference>
<organism evidence="1 2">
    <name type="scientific">Agaribacter flavus</name>
    <dbReference type="NCBI Taxonomy" id="1902781"/>
    <lineage>
        <taxon>Bacteria</taxon>
        <taxon>Pseudomonadati</taxon>
        <taxon>Pseudomonadota</taxon>
        <taxon>Gammaproteobacteria</taxon>
        <taxon>Alteromonadales</taxon>
        <taxon>Alteromonadaceae</taxon>
        <taxon>Agaribacter</taxon>
    </lineage>
</organism>
<evidence type="ECO:0000313" key="1">
    <source>
        <dbReference type="EMBL" id="MFC3120038.1"/>
    </source>
</evidence>
<dbReference type="Proteomes" id="UP001595478">
    <property type="component" value="Unassembled WGS sequence"/>
</dbReference>
<protein>
    <submittedName>
        <fullName evidence="1">Uncharacterized protein</fullName>
    </submittedName>
</protein>
<accession>A0ABV7FLD6</accession>
<proteinExistence type="predicted"/>
<dbReference type="EMBL" id="JBHRSW010000004">
    <property type="protein sequence ID" value="MFC3120038.1"/>
    <property type="molecule type" value="Genomic_DNA"/>
</dbReference>
<evidence type="ECO:0000313" key="2">
    <source>
        <dbReference type="Proteomes" id="UP001595478"/>
    </source>
</evidence>
<sequence>MKILPLIVAFILGTFHFVAFAKSKQEIIRAASEGAPKHIT</sequence>
<comment type="caution">
    <text evidence="1">The sequence shown here is derived from an EMBL/GenBank/DDBJ whole genome shotgun (WGS) entry which is preliminary data.</text>
</comment>
<gene>
    <name evidence="1" type="ORF">ACFOHL_00220</name>
</gene>
<reference evidence="2" key="1">
    <citation type="journal article" date="2019" name="Int. J. Syst. Evol. Microbiol.">
        <title>The Global Catalogue of Microorganisms (GCM) 10K type strain sequencing project: providing services to taxonomists for standard genome sequencing and annotation.</title>
        <authorList>
            <consortium name="The Broad Institute Genomics Platform"/>
            <consortium name="The Broad Institute Genome Sequencing Center for Infectious Disease"/>
            <person name="Wu L."/>
            <person name="Ma J."/>
        </authorList>
    </citation>
    <scope>NUCLEOTIDE SEQUENCE [LARGE SCALE GENOMIC DNA]</scope>
    <source>
        <strain evidence="2">KCTC 52473</strain>
    </source>
</reference>
<name>A0ABV7FLD6_9ALTE</name>
<keyword evidence="2" id="KW-1185">Reference proteome</keyword>